<keyword evidence="2 8" id="KW-0147">Chitin-binding</keyword>
<accession>A0ABR3YJF5</accession>
<evidence type="ECO:0000256" key="4">
    <source>
        <dbReference type="ARBA" id="ARBA00022729"/>
    </source>
</evidence>
<feature type="disulfide bond" evidence="8">
    <location>
        <begin position="44"/>
        <end position="58"/>
    </location>
</feature>
<evidence type="ECO:0000256" key="9">
    <source>
        <dbReference type="SAM" id="MobiDB-lite"/>
    </source>
</evidence>
<feature type="compositionally biased region" description="Basic and acidic residues" evidence="9">
    <location>
        <begin position="1"/>
        <end position="19"/>
    </location>
</feature>
<reference evidence="11 12" key="1">
    <citation type="journal article" date="2024" name="IMA Fungus">
        <title>IMA Genome - F19 : A genome assembly and annotation guide to empower mycologists, including annotated draft genome sequences of Ceratocystis pirilliformis, Diaporthe australafricana, Fusarium ophioides, Paecilomyces lecythidis, and Sporothrix stenoceras.</title>
        <authorList>
            <person name="Aylward J."/>
            <person name="Wilson A.M."/>
            <person name="Visagie C.M."/>
            <person name="Spraker J."/>
            <person name="Barnes I."/>
            <person name="Buitendag C."/>
            <person name="Ceriani C."/>
            <person name="Del Mar Angel L."/>
            <person name="du Plessis D."/>
            <person name="Fuchs T."/>
            <person name="Gasser K."/>
            <person name="Kramer D."/>
            <person name="Li W."/>
            <person name="Munsamy K."/>
            <person name="Piso A."/>
            <person name="Price J.L."/>
            <person name="Sonnekus B."/>
            <person name="Thomas C."/>
            <person name="van der Nest A."/>
            <person name="van Dijk A."/>
            <person name="van Heerden A."/>
            <person name="van Vuuren N."/>
            <person name="Yilmaz N."/>
            <person name="Duong T.A."/>
            <person name="van der Merwe N.A."/>
            <person name="Wingfield M.J."/>
            <person name="Wingfield B.D."/>
        </authorList>
    </citation>
    <scope>NUCLEOTIDE SEQUENCE [LARGE SCALE GENOMIC DNA]</scope>
    <source>
        <strain evidence="11 12">CMW 12675</strain>
    </source>
</reference>
<gene>
    <name evidence="11" type="ORF">Cpir12675_006343</name>
</gene>
<evidence type="ECO:0000256" key="8">
    <source>
        <dbReference type="PROSITE-ProRule" id="PRU00261"/>
    </source>
</evidence>
<evidence type="ECO:0000256" key="6">
    <source>
        <dbReference type="ARBA" id="ARBA00023277"/>
    </source>
</evidence>
<keyword evidence="4" id="KW-0732">Signal</keyword>
<dbReference type="SMART" id="SM00270">
    <property type="entry name" value="ChtBD1"/>
    <property type="match status" value="1"/>
</dbReference>
<comment type="cofactor">
    <cofactor evidence="1">
        <name>Co(2+)</name>
        <dbReference type="ChEBI" id="CHEBI:48828"/>
    </cofactor>
</comment>
<keyword evidence="3" id="KW-0479">Metal-binding</keyword>
<dbReference type="InterPro" id="IPR036861">
    <property type="entry name" value="Endochitinase-like_sf"/>
</dbReference>
<name>A0ABR3YJF5_9PEZI</name>
<dbReference type="Gene3D" id="3.30.60.10">
    <property type="entry name" value="Endochitinase-like"/>
    <property type="match status" value="1"/>
</dbReference>
<keyword evidence="12" id="KW-1185">Reference proteome</keyword>
<dbReference type="PROSITE" id="PS50941">
    <property type="entry name" value="CHIT_BIND_I_2"/>
    <property type="match status" value="1"/>
</dbReference>
<keyword evidence="5" id="KW-0378">Hydrolase</keyword>
<evidence type="ECO:0000313" key="11">
    <source>
        <dbReference type="EMBL" id="KAL1887992.1"/>
    </source>
</evidence>
<organism evidence="11 12">
    <name type="scientific">Ceratocystis pirilliformis</name>
    <dbReference type="NCBI Taxonomy" id="259994"/>
    <lineage>
        <taxon>Eukaryota</taxon>
        <taxon>Fungi</taxon>
        <taxon>Dikarya</taxon>
        <taxon>Ascomycota</taxon>
        <taxon>Pezizomycotina</taxon>
        <taxon>Sordariomycetes</taxon>
        <taxon>Hypocreomycetidae</taxon>
        <taxon>Microascales</taxon>
        <taxon>Ceratocystidaceae</taxon>
        <taxon>Ceratocystis</taxon>
    </lineage>
</organism>
<keyword evidence="8" id="KW-1015">Disulfide bond</keyword>
<dbReference type="InterPro" id="IPR001223">
    <property type="entry name" value="Glyco_hydro18_cat"/>
</dbReference>
<dbReference type="CDD" id="cd11618">
    <property type="entry name" value="ChtBD1_1"/>
    <property type="match status" value="1"/>
</dbReference>
<evidence type="ECO:0000256" key="5">
    <source>
        <dbReference type="ARBA" id="ARBA00022801"/>
    </source>
</evidence>
<evidence type="ECO:0000256" key="3">
    <source>
        <dbReference type="ARBA" id="ARBA00022723"/>
    </source>
</evidence>
<evidence type="ECO:0000256" key="7">
    <source>
        <dbReference type="ARBA" id="ARBA00023285"/>
    </source>
</evidence>
<feature type="region of interest" description="Disordered" evidence="9">
    <location>
        <begin position="1"/>
        <end position="24"/>
    </location>
</feature>
<dbReference type="Pfam" id="PF00187">
    <property type="entry name" value="Chitin_bind_1"/>
    <property type="match status" value="1"/>
</dbReference>
<evidence type="ECO:0000256" key="1">
    <source>
        <dbReference type="ARBA" id="ARBA00001941"/>
    </source>
</evidence>
<dbReference type="SUPFAM" id="SSF57016">
    <property type="entry name" value="Plant lectins/antimicrobial peptides"/>
    <property type="match status" value="1"/>
</dbReference>
<evidence type="ECO:0000256" key="2">
    <source>
        <dbReference type="ARBA" id="ARBA00022669"/>
    </source>
</evidence>
<protein>
    <recommendedName>
        <fullName evidence="10">Chitin-binding type-1 domain-containing protein</fullName>
    </recommendedName>
</protein>
<feature type="disulfide bond" evidence="8">
    <location>
        <begin position="39"/>
        <end position="51"/>
    </location>
</feature>
<feature type="domain" description="Chitin-binding type-1" evidence="10">
    <location>
        <begin position="28"/>
        <end position="71"/>
    </location>
</feature>
<sequence>TDFGRCDPVSDEKEDKAPKIAELAPSPDGSCGGETGFTCTGSNCCSKWGWCGSTPEFCGAGCQSGFGRCDTLSAAVKPRVAAKPRSMIKSRAEKSVAQSFKEAFENGNEDVENGGQWYVDPETGLFWTWDTPALVERKFAEIIAARGLGGVAGWSLAEDSYDWRLVAAMKKGVESMNSANQV</sequence>
<evidence type="ECO:0000313" key="12">
    <source>
        <dbReference type="Proteomes" id="UP001583280"/>
    </source>
</evidence>
<dbReference type="Gene3D" id="3.20.20.80">
    <property type="entry name" value="Glycosidases"/>
    <property type="match status" value="1"/>
</dbReference>
<evidence type="ECO:0000259" key="10">
    <source>
        <dbReference type="PROSITE" id="PS50941"/>
    </source>
</evidence>
<dbReference type="EMBL" id="JAWDJO010000285">
    <property type="protein sequence ID" value="KAL1887992.1"/>
    <property type="molecule type" value="Genomic_DNA"/>
</dbReference>
<comment type="caution">
    <text evidence="11">The sequence shown here is derived from an EMBL/GenBank/DDBJ whole genome shotgun (WGS) entry which is preliminary data.</text>
</comment>
<keyword evidence="7" id="KW-0170">Cobalt</keyword>
<dbReference type="PROSITE" id="PS00026">
    <property type="entry name" value="CHIT_BIND_I_1"/>
    <property type="match status" value="1"/>
</dbReference>
<dbReference type="Proteomes" id="UP001583280">
    <property type="component" value="Unassembled WGS sequence"/>
</dbReference>
<dbReference type="PANTHER" id="PTHR46471:SF2">
    <property type="entry name" value="CHITIN DEACETYLASE-RELATED"/>
    <property type="match status" value="1"/>
</dbReference>
<feature type="non-terminal residue" evidence="11">
    <location>
        <position position="1"/>
    </location>
</feature>
<dbReference type="Pfam" id="PF00704">
    <property type="entry name" value="Glyco_hydro_18"/>
    <property type="match status" value="1"/>
</dbReference>
<keyword evidence="6" id="KW-0119">Carbohydrate metabolism</keyword>
<proteinExistence type="predicted"/>
<dbReference type="InterPro" id="IPR018371">
    <property type="entry name" value="Chitin-binding_1_CS"/>
</dbReference>
<dbReference type="PANTHER" id="PTHR46471">
    <property type="entry name" value="CHITIN DEACETYLASE"/>
    <property type="match status" value="1"/>
</dbReference>
<comment type="caution">
    <text evidence="8">Lacks conserved residue(s) required for the propagation of feature annotation.</text>
</comment>
<dbReference type="InterPro" id="IPR001002">
    <property type="entry name" value="Chitin-bd_1"/>
</dbReference>